<feature type="region of interest" description="Disordered" evidence="5">
    <location>
        <begin position="1"/>
        <end position="38"/>
    </location>
</feature>
<dbReference type="PANTHER" id="PTHR42786">
    <property type="entry name" value="TRNA/RRNA METHYLTRANSFERASE"/>
    <property type="match status" value="1"/>
</dbReference>
<evidence type="ECO:0000313" key="7">
    <source>
        <dbReference type="EMBL" id="GBF58103.1"/>
    </source>
</evidence>
<dbReference type="CDD" id="cd18093">
    <property type="entry name" value="SpoU-like_TrmJ"/>
    <property type="match status" value="1"/>
</dbReference>
<dbReference type="InterPro" id="IPR029028">
    <property type="entry name" value="Alpha/beta_knot_MTases"/>
</dbReference>
<evidence type="ECO:0000256" key="2">
    <source>
        <dbReference type="ARBA" id="ARBA00022603"/>
    </source>
</evidence>
<reference evidence="7" key="1">
    <citation type="journal article" date="2018" name="Genome Announc.">
        <title>Draft Genome Sequence of "Candidatus Phycosocius bacilliformis," an Alphaproteobacterial Ectosymbiont of the Hydrocarbon-Producing Green Alga Botryococcus braunii.</title>
        <authorList>
            <person name="Tanabe Y."/>
            <person name="Yamaguchi H."/>
            <person name="Watanabe M.M."/>
        </authorList>
    </citation>
    <scope>NUCLEOTIDE SEQUENCE [LARGE SCALE GENOMIC DNA]</scope>
    <source>
        <strain evidence="7">BOTRYCO-2</strain>
    </source>
</reference>
<dbReference type="GO" id="GO:0008173">
    <property type="term" value="F:RNA methyltransferase activity"/>
    <property type="evidence" value="ECO:0007669"/>
    <property type="project" value="InterPro"/>
</dbReference>
<name>A0A2P2EAN4_9PROT</name>
<dbReference type="SUPFAM" id="SSF75217">
    <property type="entry name" value="alpha/beta knot"/>
    <property type="match status" value="1"/>
</dbReference>
<dbReference type="InterPro" id="IPR004384">
    <property type="entry name" value="RNA_MeTrfase_TrmJ/LasT"/>
</dbReference>
<dbReference type="OrthoDB" id="9806346at2"/>
<evidence type="ECO:0000256" key="1">
    <source>
        <dbReference type="ARBA" id="ARBA00007228"/>
    </source>
</evidence>
<comment type="similarity">
    <text evidence="1">Belongs to the class IV-like SAM-binding methyltransferase superfamily. RNA methyltransferase TrmH family.</text>
</comment>
<evidence type="ECO:0000259" key="6">
    <source>
        <dbReference type="Pfam" id="PF00588"/>
    </source>
</evidence>
<evidence type="ECO:0000256" key="3">
    <source>
        <dbReference type="ARBA" id="ARBA00022679"/>
    </source>
</evidence>
<protein>
    <submittedName>
        <fullName evidence="7">Putative tRNA/rRNA methyltransferase</fullName>
    </submittedName>
</protein>
<dbReference type="GO" id="GO:0005829">
    <property type="term" value="C:cytosol"/>
    <property type="evidence" value="ECO:0007669"/>
    <property type="project" value="TreeGrafter"/>
</dbReference>
<dbReference type="Gene3D" id="3.40.1280.10">
    <property type="match status" value="1"/>
</dbReference>
<dbReference type="RefSeq" id="WP_108984977.1">
    <property type="nucleotide sequence ID" value="NZ_BFBR01000005.1"/>
</dbReference>
<evidence type="ECO:0000256" key="4">
    <source>
        <dbReference type="ARBA" id="ARBA00022691"/>
    </source>
</evidence>
<evidence type="ECO:0000256" key="5">
    <source>
        <dbReference type="SAM" id="MobiDB-lite"/>
    </source>
</evidence>
<dbReference type="Pfam" id="PF00588">
    <property type="entry name" value="SpoU_methylase"/>
    <property type="match status" value="1"/>
</dbReference>
<keyword evidence="8" id="KW-1185">Reference proteome</keyword>
<dbReference type="EMBL" id="BFBR01000005">
    <property type="protein sequence ID" value="GBF58103.1"/>
    <property type="molecule type" value="Genomic_DNA"/>
</dbReference>
<dbReference type="Gene3D" id="1.10.8.590">
    <property type="match status" value="1"/>
</dbReference>
<gene>
    <name evidence="7" type="ORF">PbB2_01774</name>
</gene>
<dbReference type="GO" id="GO:0003723">
    <property type="term" value="F:RNA binding"/>
    <property type="evidence" value="ECO:0007669"/>
    <property type="project" value="InterPro"/>
</dbReference>
<evidence type="ECO:0000313" key="8">
    <source>
        <dbReference type="Proteomes" id="UP000245086"/>
    </source>
</evidence>
<comment type="caution">
    <text evidence="7">The sequence shown here is derived from an EMBL/GenBank/DDBJ whole genome shotgun (WGS) entry which is preliminary data.</text>
</comment>
<sequence length="381" mass="40932">MAKDADEGAAIDGLGDAASSPQAGRRLGVGPKGPLSKAEQAALPGWGAAPAICLVEPQMGENIGATARSMANFGFAELILVKPRDPWPNPRAWAVSRGAEWPLEQARVVDTAAEALADKTFVVATTGTPRQLDKPLVGPRAAVALLREAMGRGEKPVVLFGAERSGLDNDLIIGADVLMTFPVDGRFPSLNLAQAVACFCYEWASGTEADGPPPGWMIEEKIPAPRAAFESFFDHWVQELDTTRFFWPDDRKTTMVETMRNAFIRGRFTMNEISLIRGALRSLAGGARRRAIDSDTRLIQTRLQTWIAGRAAGDHATCETCQRADAVIGSGPTTCTLVTMVSDGTDALVLVRQDDGSHGVWQIQLIDRLIATASYQDFSPA</sequence>
<keyword evidence="2 7" id="KW-0489">Methyltransferase</keyword>
<dbReference type="PANTHER" id="PTHR42786:SF7">
    <property type="entry name" value="TRNA_RRNA METHYLTRANSFERASE SPOU TYPE DOMAIN-CONTAINING PROTEIN"/>
    <property type="match status" value="1"/>
</dbReference>
<organism evidence="7 8">
    <name type="scientific">Candidatus Phycosocius bacilliformis</name>
    <dbReference type="NCBI Taxonomy" id="1445552"/>
    <lineage>
        <taxon>Bacteria</taxon>
        <taxon>Pseudomonadati</taxon>
        <taxon>Pseudomonadota</taxon>
        <taxon>Alphaproteobacteria</taxon>
        <taxon>Caulobacterales</taxon>
        <taxon>Caulobacterales incertae sedis</taxon>
        <taxon>Candidatus Phycosocius</taxon>
    </lineage>
</organism>
<dbReference type="GO" id="GO:0002128">
    <property type="term" value="P:tRNA nucleoside ribose methylation"/>
    <property type="evidence" value="ECO:0007669"/>
    <property type="project" value="TreeGrafter"/>
</dbReference>
<dbReference type="InterPro" id="IPR029026">
    <property type="entry name" value="tRNA_m1G_MTases_N"/>
</dbReference>
<dbReference type="Proteomes" id="UP000245086">
    <property type="component" value="Unassembled WGS sequence"/>
</dbReference>
<proteinExistence type="inferred from homology"/>
<keyword evidence="4" id="KW-0949">S-adenosyl-L-methionine</keyword>
<feature type="domain" description="tRNA/rRNA methyltransferase SpoU type" evidence="6">
    <location>
        <begin position="51"/>
        <end position="201"/>
    </location>
</feature>
<accession>A0A2P2EAN4</accession>
<keyword evidence="3 7" id="KW-0808">Transferase</keyword>
<dbReference type="InterPro" id="IPR001537">
    <property type="entry name" value="SpoU_MeTrfase"/>
</dbReference>
<dbReference type="AlphaFoldDB" id="A0A2P2EAN4"/>